<dbReference type="SUPFAM" id="SSF51735">
    <property type="entry name" value="NAD(P)-binding Rossmann-fold domains"/>
    <property type="match status" value="1"/>
</dbReference>
<dbReference type="InterPro" id="IPR008030">
    <property type="entry name" value="NmrA-like"/>
</dbReference>
<dbReference type="OrthoDB" id="7352421at2"/>
<evidence type="ECO:0000313" key="3">
    <source>
        <dbReference type="Proteomes" id="UP000199205"/>
    </source>
</evidence>
<dbReference type="PANTHER" id="PTHR43162:SF1">
    <property type="entry name" value="PRESTALK A DIFFERENTIATION PROTEIN A"/>
    <property type="match status" value="1"/>
</dbReference>
<feature type="domain" description="NmrA-like" evidence="1">
    <location>
        <begin position="2"/>
        <end position="74"/>
    </location>
</feature>
<dbReference type="InterPro" id="IPR036291">
    <property type="entry name" value="NAD(P)-bd_dom_sf"/>
</dbReference>
<gene>
    <name evidence="2" type="ORF">GA0061101_13123</name>
</gene>
<sequence length="311" mass="34580">MRIAVVGATGRIGAKLTENLLAKGHSVKALSRGGPALDALVAKGAEPFLGSFDTGAGELSTFFEDVDAAFLMVKTLWAAEDLHGHYPTVALRFFDALRDSPVNFAVSLTGMGSEVSGNTGHFQGFHILDQILNRLRDINLVHLQGGWFMEDLSRWVDSIAQHNGIGWSLDPNVKAPWVAIQDIADFAAKEFDTPTDRHRSVKQLGIDYTMPEIAATIGRALGREVDYRFVDTSDREVETVFRERFGTLERWVYDKNTSAALNDRRVKFHDDRPVLPTTMEEFVNDTLRPLIEKARTDGVKPETFLTWSSQG</sequence>
<proteinExistence type="predicted"/>
<evidence type="ECO:0000313" key="2">
    <source>
        <dbReference type="EMBL" id="SCB49722.1"/>
    </source>
</evidence>
<accession>A0A1C3XBR3</accession>
<protein>
    <submittedName>
        <fullName evidence="2">Uncharacterized conserved protein YbjT, contains NAD(P)-binding and DUF2867 domains</fullName>
    </submittedName>
</protein>
<dbReference type="PANTHER" id="PTHR43162">
    <property type="match status" value="1"/>
</dbReference>
<dbReference type="InterPro" id="IPR051604">
    <property type="entry name" value="Ergot_Alk_Oxidoreductase"/>
</dbReference>
<name>A0A1C3XBR3_9HYPH</name>
<dbReference type="Gene3D" id="3.40.50.720">
    <property type="entry name" value="NAD(P)-binding Rossmann-like Domain"/>
    <property type="match status" value="1"/>
</dbReference>
<reference evidence="2 3" key="1">
    <citation type="submission" date="2016-08" db="EMBL/GenBank/DDBJ databases">
        <authorList>
            <person name="Seilhamer J.J."/>
        </authorList>
    </citation>
    <scope>NUCLEOTIDE SEQUENCE [LARGE SCALE GENOMIC DNA]</scope>
    <source>
        <strain evidence="2 3">P1-7</strain>
    </source>
</reference>
<dbReference type="EMBL" id="FMAF01000031">
    <property type="protein sequence ID" value="SCB49722.1"/>
    <property type="molecule type" value="Genomic_DNA"/>
</dbReference>
<organism evidence="2 3">
    <name type="scientific">Rhizobium lusitanum</name>
    <dbReference type="NCBI Taxonomy" id="293958"/>
    <lineage>
        <taxon>Bacteria</taxon>
        <taxon>Pseudomonadati</taxon>
        <taxon>Pseudomonadota</taxon>
        <taxon>Alphaproteobacteria</taxon>
        <taxon>Hyphomicrobiales</taxon>
        <taxon>Rhizobiaceae</taxon>
        <taxon>Rhizobium/Agrobacterium group</taxon>
        <taxon>Rhizobium</taxon>
    </lineage>
</organism>
<dbReference type="Pfam" id="PF05368">
    <property type="entry name" value="NmrA"/>
    <property type="match status" value="1"/>
</dbReference>
<dbReference type="RefSeq" id="WP_037198345.1">
    <property type="nucleotide sequence ID" value="NZ_FMAF01000031.1"/>
</dbReference>
<dbReference type="Gene3D" id="3.90.25.10">
    <property type="entry name" value="UDP-galactose 4-epimerase, domain 1"/>
    <property type="match status" value="1"/>
</dbReference>
<evidence type="ECO:0000259" key="1">
    <source>
        <dbReference type="Pfam" id="PF05368"/>
    </source>
</evidence>
<dbReference type="Proteomes" id="UP000199205">
    <property type="component" value="Unassembled WGS sequence"/>
</dbReference>
<dbReference type="AlphaFoldDB" id="A0A1C3XBR3"/>